<dbReference type="RefSeq" id="WP_128833116.1">
    <property type="nucleotide sequence ID" value="NZ_AP014612.1"/>
</dbReference>
<dbReference type="EMBL" id="AP014612">
    <property type="protein sequence ID" value="BAQ24028.1"/>
    <property type="molecule type" value="Genomic_DNA"/>
</dbReference>
<dbReference type="InterPro" id="IPR011279">
    <property type="entry name" value="Chorismate_mutase_GmP"/>
</dbReference>
<dbReference type="InterPro" id="IPR051331">
    <property type="entry name" value="Chorismate_mutase-related"/>
</dbReference>
<dbReference type="Gene3D" id="1.20.59.10">
    <property type="entry name" value="Chorismate mutase"/>
    <property type="match status" value="1"/>
</dbReference>
<evidence type="ECO:0000259" key="2">
    <source>
        <dbReference type="PROSITE" id="PS51168"/>
    </source>
</evidence>
<dbReference type="AlphaFoldDB" id="A0A1L7LIS1"/>
<sequence>MDLQAIRSQIDDVDKELVQCLEKRMTLVSQVADYKKATGKSVLDIKREQILLEKVADLVVNDTYRSTISAIFADILKHSRDYQRGVLDGD</sequence>
<name>A0A1L7LIS1_9STRE</name>
<evidence type="ECO:0000313" key="3">
    <source>
        <dbReference type="EMBL" id="BAQ24028.1"/>
    </source>
</evidence>
<proteinExistence type="predicted"/>
<dbReference type="PANTHER" id="PTHR38041">
    <property type="entry name" value="CHORISMATE MUTASE"/>
    <property type="match status" value="1"/>
</dbReference>
<evidence type="ECO:0000313" key="4">
    <source>
        <dbReference type="Proteomes" id="UP000217758"/>
    </source>
</evidence>
<dbReference type="KEGG" id="strg:SRT_07670"/>
<dbReference type="InterPro" id="IPR036979">
    <property type="entry name" value="CM_dom_sf"/>
</dbReference>
<dbReference type="PROSITE" id="PS51168">
    <property type="entry name" value="CHORISMATE_MUT_2"/>
    <property type="match status" value="1"/>
</dbReference>
<dbReference type="GO" id="GO:0004106">
    <property type="term" value="F:chorismate mutase activity"/>
    <property type="evidence" value="ECO:0007669"/>
    <property type="project" value="InterPro"/>
</dbReference>
<keyword evidence="1" id="KW-0413">Isomerase</keyword>
<dbReference type="PANTHER" id="PTHR38041:SF1">
    <property type="entry name" value="CHORISMATE MUTASE"/>
    <property type="match status" value="1"/>
</dbReference>
<dbReference type="NCBIfam" id="TIGR01805">
    <property type="entry name" value="CM_mono_grmpos"/>
    <property type="match status" value="1"/>
</dbReference>
<evidence type="ECO:0000256" key="1">
    <source>
        <dbReference type="ARBA" id="ARBA00023235"/>
    </source>
</evidence>
<dbReference type="SMART" id="SM00830">
    <property type="entry name" value="CM_2"/>
    <property type="match status" value="1"/>
</dbReference>
<keyword evidence="4" id="KW-1185">Reference proteome</keyword>
<dbReference type="SUPFAM" id="SSF48600">
    <property type="entry name" value="Chorismate mutase II"/>
    <property type="match status" value="1"/>
</dbReference>
<feature type="domain" description="Chorismate mutase" evidence="2">
    <location>
        <begin position="1"/>
        <end position="87"/>
    </location>
</feature>
<dbReference type="InterPro" id="IPR002701">
    <property type="entry name" value="CM_II_prokaryot"/>
</dbReference>
<dbReference type="GO" id="GO:0009697">
    <property type="term" value="P:salicylic acid biosynthetic process"/>
    <property type="evidence" value="ECO:0007669"/>
    <property type="project" value="TreeGrafter"/>
</dbReference>
<dbReference type="Proteomes" id="UP000217758">
    <property type="component" value="Chromosome"/>
</dbReference>
<gene>
    <name evidence="3" type="ORF">SRT_07670</name>
</gene>
<dbReference type="InterPro" id="IPR036263">
    <property type="entry name" value="Chorismate_II_sf"/>
</dbReference>
<dbReference type="Pfam" id="PF01817">
    <property type="entry name" value="CM_2"/>
    <property type="match status" value="1"/>
</dbReference>
<reference evidence="3 4" key="1">
    <citation type="journal article" date="2016" name="Microbiol. Immunol.">
        <title>Complete genome sequence of Streptococcus troglodytae TKU31 isolated from the oral cavity of a chimpanzee (Pan troglodytes).</title>
        <authorList>
            <person name="Okamoto M."/>
            <person name="Naito M."/>
            <person name="Miyanohara M."/>
            <person name="Imai S."/>
            <person name="Nomura Y."/>
            <person name="Saito W."/>
            <person name="Momoi Y."/>
            <person name="Takada K."/>
            <person name="Miyabe-Nishiwaki T."/>
            <person name="Tomonaga M."/>
            <person name="Hanada N."/>
        </authorList>
    </citation>
    <scope>NUCLEOTIDE SEQUENCE [LARGE SCALE GENOMIC DNA]</scope>
    <source>
        <strain evidence="4">TKU 31</strain>
    </source>
</reference>
<protein>
    <submittedName>
        <fullName evidence="3">Chorismate mutase</fullName>
    </submittedName>
</protein>
<organism evidence="3 4">
    <name type="scientific">Streptococcus troglodytae</name>
    <dbReference type="NCBI Taxonomy" id="1111760"/>
    <lineage>
        <taxon>Bacteria</taxon>
        <taxon>Bacillati</taxon>
        <taxon>Bacillota</taxon>
        <taxon>Bacilli</taxon>
        <taxon>Lactobacillales</taxon>
        <taxon>Streptococcaceae</taxon>
        <taxon>Streptococcus</taxon>
    </lineage>
</organism>
<accession>A0A1L7LIS1</accession>
<dbReference type="GO" id="GO:0046417">
    <property type="term" value="P:chorismate metabolic process"/>
    <property type="evidence" value="ECO:0007669"/>
    <property type="project" value="InterPro"/>
</dbReference>